<protein>
    <recommendedName>
        <fullName evidence="4">Lipoprotein</fullName>
    </recommendedName>
</protein>
<feature type="chain" id="PRO_5030520138" description="Lipoprotein" evidence="1">
    <location>
        <begin position="27"/>
        <end position="160"/>
    </location>
</feature>
<feature type="signal peptide" evidence="1">
    <location>
        <begin position="1"/>
        <end position="26"/>
    </location>
</feature>
<gene>
    <name evidence="2" type="ORF">HP550_18990</name>
</gene>
<evidence type="ECO:0008006" key="4">
    <source>
        <dbReference type="Google" id="ProtNLM"/>
    </source>
</evidence>
<reference evidence="2 3" key="1">
    <citation type="submission" date="2020-05" db="EMBL/GenBank/DDBJ databases">
        <title>Genome Sequencing of Type Strains.</title>
        <authorList>
            <person name="Lemaire J.F."/>
            <person name="Inderbitzin P."/>
            <person name="Gregorio O.A."/>
            <person name="Collins S.B."/>
            <person name="Wespe N."/>
            <person name="Knight-Connoni V."/>
        </authorList>
    </citation>
    <scope>NUCLEOTIDE SEQUENCE [LARGE SCALE GENOMIC DNA]</scope>
    <source>
        <strain evidence="2 3">ATCC 25174</strain>
    </source>
</reference>
<accession>A0A7Y6A5C5</accession>
<keyword evidence="1" id="KW-0732">Signal</keyword>
<proteinExistence type="predicted"/>
<evidence type="ECO:0000313" key="3">
    <source>
        <dbReference type="Proteomes" id="UP000565724"/>
    </source>
</evidence>
<dbReference type="RefSeq" id="WP_175349229.1">
    <property type="nucleotide sequence ID" value="NZ_JABMCI010000070.1"/>
</dbReference>
<keyword evidence="3" id="KW-1185">Reference proteome</keyword>
<name>A0A7Y6A5C5_9CELL</name>
<dbReference type="Proteomes" id="UP000565724">
    <property type="component" value="Unassembled WGS sequence"/>
</dbReference>
<sequence length="160" mass="16395">MTRAAALLVAAILVLGVTSCVPGASGASCQADYPSYGTTAELEDSADLIVRGTFTALEDDDTEGYPRTVAMVDVVATATGDATPGSALEIAYTRCDDAVQLGLEVGDEYVLLLSDPADDALPTPVNISQAFYPVEDGRAVATPDNPVELTPATLQALGLS</sequence>
<dbReference type="EMBL" id="JABMCI010000070">
    <property type="protein sequence ID" value="NUU19338.1"/>
    <property type="molecule type" value="Genomic_DNA"/>
</dbReference>
<dbReference type="PROSITE" id="PS51257">
    <property type="entry name" value="PROKAR_LIPOPROTEIN"/>
    <property type="match status" value="1"/>
</dbReference>
<comment type="caution">
    <text evidence="2">The sequence shown here is derived from an EMBL/GenBank/DDBJ whole genome shotgun (WGS) entry which is preliminary data.</text>
</comment>
<dbReference type="AlphaFoldDB" id="A0A7Y6A5C5"/>
<organism evidence="2 3">
    <name type="scientific">Cellulomonas humilata</name>
    <dbReference type="NCBI Taxonomy" id="144055"/>
    <lineage>
        <taxon>Bacteria</taxon>
        <taxon>Bacillati</taxon>
        <taxon>Actinomycetota</taxon>
        <taxon>Actinomycetes</taxon>
        <taxon>Micrococcales</taxon>
        <taxon>Cellulomonadaceae</taxon>
        <taxon>Cellulomonas</taxon>
    </lineage>
</organism>
<evidence type="ECO:0000256" key="1">
    <source>
        <dbReference type="SAM" id="SignalP"/>
    </source>
</evidence>
<evidence type="ECO:0000313" key="2">
    <source>
        <dbReference type="EMBL" id="NUU19338.1"/>
    </source>
</evidence>